<dbReference type="Proteomes" id="UP000233387">
    <property type="component" value="Unassembled WGS sequence"/>
</dbReference>
<keyword evidence="6" id="KW-1185">Reference proteome</keyword>
<feature type="binding site" evidence="3">
    <location>
        <begin position="254"/>
        <end position="255"/>
    </location>
    <ligand>
        <name>ATP</name>
        <dbReference type="ChEBI" id="CHEBI:30616"/>
    </ligand>
</feature>
<dbReference type="PANTHER" id="PTHR13504:SF38">
    <property type="entry name" value="FIDO DOMAIN-CONTAINING PROTEIN"/>
    <property type="match status" value="1"/>
</dbReference>
<dbReference type="InterPro" id="IPR040198">
    <property type="entry name" value="Fido_containing"/>
</dbReference>
<comment type="caution">
    <text evidence="5">The sequence shown here is derived from an EMBL/GenBank/DDBJ whole genome shotgun (WGS) entry which is preliminary data.</text>
</comment>
<evidence type="ECO:0000313" key="5">
    <source>
        <dbReference type="EMBL" id="PKQ69628.1"/>
    </source>
</evidence>
<keyword evidence="1" id="KW-0547">Nucleotide-binding</keyword>
<evidence type="ECO:0000256" key="3">
    <source>
        <dbReference type="PIRSR" id="PIRSR640198-2"/>
    </source>
</evidence>
<dbReference type="Gene3D" id="1.10.3290.10">
    <property type="entry name" value="Fido-like domain"/>
    <property type="match status" value="1"/>
</dbReference>
<dbReference type="EMBL" id="NKXO01000018">
    <property type="protein sequence ID" value="PKQ69628.1"/>
    <property type="molecule type" value="Genomic_DNA"/>
</dbReference>
<dbReference type="Pfam" id="PF02661">
    <property type="entry name" value="Fic"/>
    <property type="match status" value="1"/>
</dbReference>
<evidence type="ECO:0000259" key="4">
    <source>
        <dbReference type="PROSITE" id="PS51459"/>
    </source>
</evidence>
<dbReference type="GO" id="GO:0005524">
    <property type="term" value="F:ATP binding"/>
    <property type="evidence" value="ECO:0007669"/>
    <property type="project" value="UniProtKB-KW"/>
</dbReference>
<keyword evidence="1" id="KW-0067">ATP-binding</keyword>
<evidence type="ECO:0000313" key="6">
    <source>
        <dbReference type="Proteomes" id="UP000233387"/>
    </source>
</evidence>
<evidence type="ECO:0000256" key="2">
    <source>
        <dbReference type="PIRSR" id="PIRSR640198-1"/>
    </source>
</evidence>
<organism evidence="5 6">
    <name type="scientific">Raineya orbicola</name>
    <dbReference type="NCBI Taxonomy" id="2016530"/>
    <lineage>
        <taxon>Bacteria</taxon>
        <taxon>Pseudomonadati</taxon>
        <taxon>Bacteroidota</taxon>
        <taxon>Cytophagia</taxon>
        <taxon>Cytophagales</taxon>
        <taxon>Raineyaceae</taxon>
        <taxon>Raineya</taxon>
    </lineage>
</organism>
<feature type="binding site" evidence="1">
    <location>
        <position position="212"/>
    </location>
    <ligand>
        <name>ATP</name>
        <dbReference type="ChEBI" id="CHEBI:30616"/>
    </ligand>
</feature>
<dbReference type="PROSITE" id="PS51459">
    <property type="entry name" value="FIDO"/>
    <property type="match status" value="1"/>
</dbReference>
<feature type="binding site" evidence="1">
    <location>
        <position position="254"/>
    </location>
    <ligand>
        <name>ATP</name>
        <dbReference type="ChEBI" id="CHEBI:30616"/>
    </ligand>
</feature>
<dbReference type="Pfam" id="PF13784">
    <property type="entry name" value="Fic_N"/>
    <property type="match status" value="1"/>
</dbReference>
<proteinExistence type="predicted"/>
<dbReference type="PIRSF" id="PIRSF038925">
    <property type="entry name" value="AMP-prot_trans"/>
    <property type="match status" value="1"/>
</dbReference>
<name>A0A2N3IHA6_9BACT</name>
<evidence type="ECO:0000256" key="1">
    <source>
        <dbReference type="PIRSR" id="PIRSR038925-1"/>
    </source>
</evidence>
<feature type="binding site" evidence="3">
    <location>
        <begin position="216"/>
        <end position="223"/>
    </location>
    <ligand>
        <name>ATP</name>
        <dbReference type="ChEBI" id="CHEBI:30616"/>
    </ligand>
</feature>
<sequence>MIRLSEFQAGIWQKQYQYKSFEPTFINTAWQIDVPEIILQLSQADKKLGELNAYSQLIPDVDFFIQMHVVKESTLSSKIEGTQTNIEQAVQRAEQIHPEQRKDWQEVQNYIEAMNKSIVALQNLPLSNRLIKQAHQILLQGVRGEYKLPGEFRRSQNWIGGASLNDAIFIPPAPQNLDELMSDFEKFLHNPETNLPPLLKIAIAHYQFETIHPFLDGNGRIGRLLITLFLVSENQLSKPTLYLSDFFEKHRNLYYDNLQRVRTHNDLEQWLKFFLQGVITTSENAIRTFRNIIDMKEKNENLITHLGKKHSKARKLLEFLYSKPVVEIAEVADYLQVEFSTASRLVKDFVQLQLLKETTNYKRNRQFIFQEYLQLFS</sequence>
<dbReference type="InterPro" id="IPR003812">
    <property type="entry name" value="Fido"/>
</dbReference>
<dbReference type="InterPro" id="IPR026287">
    <property type="entry name" value="SoFic-like"/>
</dbReference>
<reference evidence="5 6" key="1">
    <citation type="submission" date="2017-06" db="EMBL/GenBank/DDBJ databases">
        <title>Raineya orbicola gen. nov., sp. nov. a slightly thermophilic bacterium of the phylum Bacteroidetes and the description of Raineyaceae fam. nov.</title>
        <authorList>
            <person name="Albuquerque L."/>
            <person name="Polonia A.R.M."/>
            <person name="Barroso C."/>
            <person name="Froufe H.J.C."/>
            <person name="Lage O."/>
            <person name="Lobo-Da-Cunha A."/>
            <person name="Egas C."/>
            <person name="Da Costa M.S."/>
        </authorList>
    </citation>
    <scope>NUCLEOTIDE SEQUENCE [LARGE SCALE GENOMIC DNA]</scope>
    <source>
        <strain evidence="5 6">SPSPC-11</strain>
    </source>
</reference>
<dbReference type="InterPro" id="IPR036597">
    <property type="entry name" value="Fido-like_dom_sf"/>
</dbReference>
<feature type="domain" description="Fido" evidence="4">
    <location>
        <begin position="126"/>
        <end position="276"/>
    </location>
</feature>
<dbReference type="PANTHER" id="PTHR13504">
    <property type="entry name" value="FIDO DOMAIN-CONTAINING PROTEIN DDB_G0283145"/>
    <property type="match status" value="1"/>
</dbReference>
<feature type="binding site" evidence="1">
    <location>
        <position position="80"/>
    </location>
    <ligand>
        <name>ATP</name>
        <dbReference type="ChEBI" id="CHEBI:30616"/>
    </ligand>
</feature>
<dbReference type="RefSeq" id="WP_101358568.1">
    <property type="nucleotide sequence ID" value="NZ_NKXO01000018.1"/>
</dbReference>
<dbReference type="AlphaFoldDB" id="A0A2N3IHA6"/>
<dbReference type="SUPFAM" id="SSF140931">
    <property type="entry name" value="Fic-like"/>
    <property type="match status" value="1"/>
</dbReference>
<feature type="active site" evidence="2">
    <location>
        <position position="212"/>
    </location>
</feature>
<accession>A0A2N3IHA6</accession>
<dbReference type="OrthoDB" id="9814400at2"/>
<dbReference type="InterPro" id="IPR025758">
    <property type="entry name" value="Fic/DOC_N"/>
</dbReference>
<gene>
    <name evidence="5" type="ORF">Rain11_1300</name>
</gene>
<feature type="binding site" evidence="1">
    <location>
        <begin position="217"/>
        <end position="223"/>
    </location>
    <ligand>
        <name>ATP</name>
        <dbReference type="ChEBI" id="CHEBI:30616"/>
    </ligand>
</feature>
<protein>
    <recommendedName>
        <fullName evidence="4">Fido domain-containing protein</fullName>
    </recommendedName>
</protein>